<accession>A0A8D8CLQ0</accession>
<protein>
    <submittedName>
        <fullName evidence="1">(northern house mosquito) hypothetical protein</fullName>
    </submittedName>
</protein>
<reference evidence="1" key="1">
    <citation type="submission" date="2021-05" db="EMBL/GenBank/DDBJ databases">
        <authorList>
            <person name="Alioto T."/>
            <person name="Alioto T."/>
            <person name="Gomez Garrido J."/>
        </authorList>
    </citation>
    <scope>NUCLEOTIDE SEQUENCE</scope>
</reference>
<dbReference type="EMBL" id="HBUE01122271">
    <property type="protein sequence ID" value="CAG6492936.1"/>
    <property type="molecule type" value="Transcribed_RNA"/>
</dbReference>
<evidence type="ECO:0000313" key="1">
    <source>
        <dbReference type="EMBL" id="CAG6492936.1"/>
    </source>
</evidence>
<organism evidence="1">
    <name type="scientific">Culex pipiens</name>
    <name type="common">House mosquito</name>
    <dbReference type="NCBI Taxonomy" id="7175"/>
    <lineage>
        <taxon>Eukaryota</taxon>
        <taxon>Metazoa</taxon>
        <taxon>Ecdysozoa</taxon>
        <taxon>Arthropoda</taxon>
        <taxon>Hexapoda</taxon>
        <taxon>Insecta</taxon>
        <taxon>Pterygota</taxon>
        <taxon>Neoptera</taxon>
        <taxon>Endopterygota</taxon>
        <taxon>Diptera</taxon>
        <taxon>Nematocera</taxon>
        <taxon>Culicoidea</taxon>
        <taxon>Culicidae</taxon>
        <taxon>Culicinae</taxon>
        <taxon>Culicini</taxon>
        <taxon>Culex</taxon>
        <taxon>Culex</taxon>
    </lineage>
</organism>
<name>A0A8D8CLQ0_CULPI</name>
<dbReference type="AlphaFoldDB" id="A0A8D8CLQ0"/>
<proteinExistence type="predicted"/>
<sequence length="121" mass="14025">MHEYLALKRTTPQSPSDVLDHLRQYKSQLATSLSWSSFDQLRGWFHHFEIGIPLHYATQPLGTLQLLGIFRRQAAFDHSVPSGFILQNCGTVNILQITNKELLIFPDTTRQRSMCNILDWR</sequence>